<protein>
    <recommendedName>
        <fullName evidence="3">MarR family transcriptional regulator</fullName>
    </recommendedName>
</protein>
<accession>A0A5N6MSH8</accession>
<evidence type="ECO:0008006" key="3">
    <source>
        <dbReference type="Google" id="ProtNLM"/>
    </source>
</evidence>
<dbReference type="Proteomes" id="UP000326852">
    <property type="component" value="Unassembled WGS sequence"/>
</dbReference>
<evidence type="ECO:0000313" key="2">
    <source>
        <dbReference type="Proteomes" id="UP000326852"/>
    </source>
</evidence>
<evidence type="ECO:0000313" key="1">
    <source>
        <dbReference type="EMBL" id="KAD4059826.1"/>
    </source>
</evidence>
<proteinExistence type="predicted"/>
<gene>
    <name evidence="1" type="ORF">GD627_01685</name>
</gene>
<name>A0A5N6MSH8_9MICC</name>
<dbReference type="InterPro" id="IPR036388">
    <property type="entry name" value="WH-like_DNA-bd_sf"/>
</dbReference>
<comment type="caution">
    <text evidence="1">The sequence shown here is derived from an EMBL/GenBank/DDBJ whole genome shotgun (WGS) entry which is preliminary data.</text>
</comment>
<dbReference type="EMBL" id="VTFX01000001">
    <property type="protein sequence ID" value="KAD4059826.1"/>
    <property type="molecule type" value="Genomic_DNA"/>
</dbReference>
<dbReference type="SUPFAM" id="SSF46785">
    <property type="entry name" value="Winged helix' DNA-binding domain"/>
    <property type="match status" value="1"/>
</dbReference>
<sequence>MKPAGPEEEATHATDAASEAGAAPGYLPRLLSAAAYVSQAACDRVLERFGLNRSSYRLLEHLAAEPAAAHALAAATGRLLPAVEKHLMEFRSAGYAVPDGSGTWVVTDAGARALECAQLAESEADLVAEDSRELREALRCLIASLRRGQPNGQIPS</sequence>
<keyword evidence="2" id="KW-1185">Reference proteome</keyword>
<dbReference type="AlphaFoldDB" id="A0A5N6MSH8"/>
<organism evidence="1 2">
    <name type="scientific">Arthrobacter yangruifuii</name>
    <dbReference type="NCBI Taxonomy" id="2606616"/>
    <lineage>
        <taxon>Bacteria</taxon>
        <taxon>Bacillati</taxon>
        <taxon>Actinomycetota</taxon>
        <taxon>Actinomycetes</taxon>
        <taxon>Micrococcales</taxon>
        <taxon>Micrococcaceae</taxon>
        <taxon>Arthrobacter</taxon>
    </lineage>
</organism>
<dbReference type="InterPro" id="IPR036390">
    <property type="entry name" value="WH_DNA-bd_sf"/>
</dbReference>
<dbReference type="Gene3D" id="1.10.10.10">
    <property type="entry name" value="Winged helix-like DNA-binding domain superfamily/Winged helix DNA-binding domain"/>
    <property type="match status" value="1"/>
</dbReference>
<dbReference type="RefSeq" id="WP_152271088.1">
    <property type="nucleotide sequence ID" value="NZ_VTFX01000001.1"/>
</dbReference>
<reference evidence="1 2" key="1">
    <citation type="submission" date="2019-08" db="EMBL/GenBank/DDBJ databases">
        <title>Arthrobacter sp. nov., isolated from plateau pika and Tibetan wild ass.</title>
        <authorList>
            <person name="Ge Y."/>
        </authorList>
    </citation>
    <scope>NUCLEOTIDE SEQUENCE [LARGE SCALE GENOMIC DNA]</scope>
    <source>
        <strain evidence="1 2">785</strain>
    </source>
</reference>